<dbReference type="InterPro" id="IPR036910">
    <property type="entry name" value="HMG_box_dom_sf"/>
</dbReference>
<evidence type="ECO:0000256" key="3">
    <source>
        <dbReference type="SAM" id="MobiDB-lite"/>
    </source>
</evidence>
<dbReference type="InterPro" id="IPR009071">
    <property type="entry name" value="HMG_box_dom"/>
</dbReference>
<feature type="region of interest" description="Disordered" evidence="3">
    <location>
        <begin position="140"/>
        <end position="162"/>
    </location>
</feature>
<keyword evidence="1 2" id="KW-0238">DNA-binding</keyword>
<evidence type="ECO:0000313" key="7">
    <source>
        <dbReference type="RefSeq" id="XP_022246002.1"/>
    </source>
</evidence>
<feature type="domain" description="HMG box" evidence="4">
    <location>
        <begin position="162"/>
        <end position="230"/>
    </location>
</feature>
<dbReference type="Pfam" id="PF00505">
    <property type="entry name" value="HMG_box"/>
    <property type="match status" value="1"/>
</dbReference>
<dbReference type="RefSeq" id="XP_013778308.1">
    <property type="nucleotide sequence ID" value="XM_013922854.2"/>
</dbReference>
<keyword evidence="5" id="KW-1185">Reference proteome</keyword>
<dbReference type="GeneID" id="106462889"/>
<dbReference type="SMART" id="SM00398">
    <property type="entry name" value="HMG"/>
    <property type="match status" value="1"/>
</dbReference>
<proteinExistence type="predicted"/>
<dbReference type="SUPFAM" id="SSF47095">
    <property type="entry name" value="HMG-box"/>
    <property type="match status" value="1"/>
</dbReference>
<feature type="DNA-binding region" description="HMG box" evidence="2">
    <location>
        <begin position="162"/>
        <end position="230"/>
    </location>
</feature>
<feature type="compositionally biased region" description="Basic residues" evidence="3">
    <location>
        <begin position="231"/>
        <end position="245"/>
    </location>
</feature>
<dbReference type="InterPro" id="IPR050140">
    <property type="entry name" value="SRY-related_HMG-box_TF-like"/>
</dbReference>
<evidence type="ECO:0000259" key="4">
    <source>
        <dbReference type="PROSITE" id="PS50118"/>
    </source>
</evidence>
<accession>A0ABM1SQU6</accession>
<organism evidence="5 7">
    <name type="scientific">Limulus polyphemus</name>
    <name type="common">Atlantic horseshoe crab</name>
    <dbReference type="NCBI Taxonomy" id="6850"/>
    <lineage>
        <taxon>Eukaryota</taxon>
        <taxon>Metazoa</taxon>
        <taxon>Ecdysozoa</taxon>
        <taxon>Arthropoda</taxon>
        <taxon>Chelicerata</taxon>
        <taxon>Merostomata</taxon>
        <taxon>Xiphosura</taxon>
        <taxon>Limulidae</taxon>
        <taxon>Limulus</taxon>
    </lineage>
</organism>
<reference evidence="6 7" key="1">
    <citation type="submission" date="2025-05" db="UniProtKB">
        <authorList>
            <consortium name="RefSeq"/>
        </authorList>
    </citation>
    <scope>IDENTIFICATION</scope>
    <source>
        <tissue evidence="6 7">Muscle</tissue>
    </source>
</reference>
<protein>
    <submittedName>
        <fullName evidence="6 7">Uncharacterized protein LOC106462889</fullName>
    </submittedName>
</protein>
<name>A0ABM1SQU6_LIMPO</name>
<dbReference type="PANTHER" id="PTHR10270:SF317">
    <property type="entry name" value="TRANSCRIPTION FACTOR SOX-15-RELATED"/>
    <property type="match status" value="1"/>
</dbReference>
<evidence type="ECO:0000256" key="2">
    <source>
        <dbReference type="PROSITE-ProRule" id="PRU00267"/>
    </source>
</evidence>
<keyword evidence="2" id="KW-0539">Nucleus</keyword>
<evidence type="ECO:0000313" key="6">
    <source>
        <dbReference type="RefSeq" id="XP_013778308.1"/>
    </source>
</evidence>
<dbReference type="RefSeq" id="XP_022246002.1">
    <property type="nucleotide sequence ID" value="XM_022390294.1"/>
</dbReference>
<feature type="region of interest" description="Disordered" evidence="3">
    <location>
        <begin position="223"/>
        <end position="268"/>
    </location>
</feature>
<sequence>MSSYGTITDPLPTLPNYGTGDDMLEVQMSISTSPLSLTSVHANPNSPLSCVSTNCNTSGQHWSSQFDPTGLMMNFNTLTSTRDVPGCESSPLPATQQDVMGGSHLSNFGGARPPSVPGLMCDFDSLHSTPSPVDLPLAQPQAQRQPQIGKSGRNQGCQEQRIRRPMNAFMVWAKSERKRLADENPDLHNADLSKMLGKKWRGLTPQERRPYVEEAEKLRVQHMKEYPNYKYRPRRRKQNSKRGGRKGSSNSPVPPSPMMNTKYKMTSRPNGYTQPYQHLHGIGWSANQPGPSPLGNVEFCGVQTPDSSPNGSPCSETAPKMTNHLRPPDYCEVSTLPNVSVESIRSLPTPEMSPMEPETENLSLHRVKEEQNPCNPVGQLIAKFSDSSNFLKGVRPPFRHRMNMNGAHNLNMLDPNFRALGLFMDHGDPSFFNLDTHESLNQNHIPYSAPGEPSLPMKSPYETQRLHCALENNTDIFSMYRPRTISFQNSPEHSLPTNVPTSLDSRTHYQQFPGSDPNCYSQHYMDFMDMEQDLKEPFTLSAPANHPSSSYQAEMCSFDGSQGVSFQRACDEQTTPRFPYNQTDRFHCPTSSQLQAVVSSCPIYSGANVNSPMEQSGPPGESYGVIAALEETRQIFL</sequence>
<dbReference type="Gene3D" id="1.10.30.10">
    <property type="entry name" value="High mobility group box domain"/>
    <property type="match status" value="1"/>
</dbReference>
<dbReference type="PROSITE" id="PS50118">
    <property type="entry name" value="HMG_BOX_2"/>
    <property type="match status" value="1"/>
</dbReference>
<dbReference type="Proteomes" id="UP000694941">
    <property type="component" value="Unplaced"/>
</dbReference>
<gene>
    <name evidence="6 7" type="primary">LOC106462889</name>
</gene>
<dbReference type="CDD" id="cd22032">
    <property type="entry name" value="HMG-box_SoxF"/>
    <property type="match status" value="1"/>
</dbReference>
<dbReference type="PANTHER" id="PTHR10270">
    <property type="entry name" value="SOX TRANSCRIPTION FACTOR"/>
    <property type="match status" value="1"/>
</dbReference>
<evidence type="ECO:0000313" key="5">
    <source>
        <dbReference type="Proteomes" id="UP000694941"/>
    </source>
</evidence>
<evidence type="ECO:0000256" key="1">
    <source>
        <dbReference type="ARBA" id="ARBA00023125"/>
    </source>
</evidence>